<feature type="compositionally biased region" description="Polar residues" evidence="1">
    <location>
        <begin position="78"/>
        <end position="88"/>
    </location>
</feature>
<feature type="compositionally biased region" description="Polar residues" evidence="1">
    <location>
        <begin position="280"/>
        <end position="302"/>
    </location>
</feature>
<feature type="compositionally biased region" description="Basic and acidic residues" evidence="1">
    <location>
        <begin position="698"/>
        <end position="730"/>
    </location>
</feature>
<feature type="region of interest" description="Disordered" evidence="1">
    <location>
        <begin position="377"/>
        <end position="441"/>
    </location>
</feature>
<comment type="caution">
    <text evidence="2">The sequence shown here is derived from an EMBL/GenBank/DDBJ whole genome shotgun (WGS) entry which is preliminary data.</text>
</comment>
<feature type="compositionally biased region" description="Basic and acidic residues" evidence="1">
    <location>
        <begin position="229"/>
        <end position="242"/>
    </location>
</feature>
<feature type="compositionally biased region" description="Low complexity" evidence="1">
    <location>
        <begin position="653"/>
        <end position="667"/>
    </location>
</feature>
<feature type="compositionally biased region" description="Basic and acidic residues" evidence="1">
    <location>
        <begin position="377"/>
        <end position="426"/>
    </location>
</feature>
<feature type="compositionally biased region" description="Low complexity" evidence="1">
    <location>
        <begin position="269"/>
        <end position="279"/>
    </location>
</feature>
<feature type="region of interest" description="Disordered" evidence="1">
    <location>
        <begin position="116"/>
        <end position="136"/>
    </location>
</feature>
<feature type="region of interest" description="Disordered" evidence="1">
    <location>
        <begin position="218"/>
        <end position="309"/>
    </location>
</feature>
<sequence length="868" mass="99965">MAQSQTSILNIGTPHAQDSPHMYQTQVEQLKRRDSKLQMGFSPVTPHRVLQNHDFSFEADLDSIVESGKIKDEGNFNEPENVQKSLSYSDKEQEQNKNNLKFSNIGYSGLNQTVTSTNTTSTLSTERNSSNSPNINVVTATSGSEGVFQQQQQQQQFSEDIDKSNISNLAFCLPGVRAISSTTKRKLGAAMRTVNPKLFFDATKAEWENAISMTAPIDQRRQQLSSQRTKRDQINNEQRDGYEIETPQRQQDLNITNKTVPNQTVNTTSSSSSQSSSQQKPNLQINTPPLIASPSQQPYSQRTSKKKMEMWRRDPGLILRGRDFRERERKAKIEQLINETLNSMKAKEWEEVEQQRQLAQEQQAENEKRIMLEQFEEQMKKKQQIKEEKIRIKEEKKQMRQKERDERIAEKKKKKEEIKQKQRIENENQSELYREGQGTSQIEQQIDEVSVSDEEIISEISSDELSLDNNQDDEVIFQDAETAALIAEQQKKDISGKSDEKQLQQQQKWIIPISKNLVGLGGFSVNDSETNQSSKKEEKSNRSIQQGKDNKNKDQINAESQQYQISPKPSLNQQTSTVKSPQRSPRTSLIGQRQQSLTILGFTATEKSRDQQGNLKDPEAASFALYGQIASKIAADAKNKKMQMEEQERYNIQKQTEVQKVQQQNTNSSEQSYTTRQLNKAVEQQKQLVVPFKLTTQKSEKKQQIRSKTPEEQRKIDTRERRLRERKHAEERTKYIQQEIEKMELSQKRTEQQYNIPNTLVDIAQNVKSEFRASSPPRQQQSSSSYHKPDNQSHQPLQTQGDKQKLNPPVSVPIPLRSADDAQRNSPISFRPMIFRKPWMIKFAQGKPLTEEEEQQLLSVQIEDGSIQ</sequence>
<feature type="region of interest" description="Disordered" evidence="1">
    <location>
        <begin position="1"/>
        <end position="20"/>
    </location>
</feature>
<feature type="region of interest" description="Disordered" evidence="1">
    <location>
        <begin position="772"/>
        <end position="825"/>
    </location>
</feature>
<feature type="compositionally biased region" description="Polar residues" evidence="1">
    <location>
        <begin position="427"/>
        <end position="441"/>
    </location>
</feature>
<evidence type="ECO:0000256" key="1">
    <source>
        <dbReference type="SAM" id="MobiDB-lite"/>
    </source>
</evidence>
<evidence type="ECO:0000313" key="2">
    <source>
        <dbReference type="EMBL" id="KAA6389433.1"/>
    </source>
</evidence>
<feature type="region of interest" description="Disordered" evidence="1">
    <location>
        <begin position="643"/>
        <end position="677"/>
    </location>
</feature>
<dbReference type="Proteomes" id="UP000324800">
    <property type="component" value="Unassembled WGS sequence"/>
</dbReference>
<reference evidence="2 3" key="1">
    <citation type="submission" date="2019-03" db="EMBL/GenBank/DDBJ databases">
        <title>Single cell metagenomics reveals metabolic interactions within the superorganism composed of flagellate Streblomastix strix and complex community of Bacteroidetes bacteria on its surface.</title>
        <authorList>
            <person name="Treitli S.C."/>
            <person name="Kolisko M."/>
            <person name="Husnik F."/>
            <person name="Keeling P."/>
            <person name="Hampl V."/>
        </authorList>
    </citation>
    <scope>NUCLEOTIDE SEQUENCE [LARGE SCALE GENOMIC DNA]</scope>
    <source>
        <strain evidence="2">ST1C</strain>
    </source>
</reference>
<dbReference type="EMBL" id="SNRW01003590">
    <property type="protein sequence ID" value="KAA6389433.1"/>
    <property type="molecule type" value="Genomic_DNA"/>
</dbReference>
<evidence type="ECO:0000313" key="3">
    <source>
        <dbReference type="Proteomes" id="UP000324800"/>
    </source>
</evidence>
<feature type="region of interest" description="Disordered" evidence="1">
    <location>
        <begin position="521"/>
        <end position="595"/>
    </location>
</feature>
<dbReference type="AlphaFoldDB" id="A0A5J4W4H7"/>
<feature type="compositionally biased region" description="Low complexity" evidence="1">
    <location>
        <begin position="774"/>
        <end position="785"/>
    </location>
</feature>
<feature type="compositionally biased region" description="Polar residues" evidence="1">
    <location>
        <begin position="1"/>
        <end position="10"/>
    </location>
</feature>
<name>A0A5J4W4H7_9EUKA</name>
<feature type="compositionally biased region" description="Polar residues" evidence="1">
    <location>
        <begin position="247"/>
        <end position="268"/>
    </location>
</feature>
<gene>
    <name evidence="2" type="ORF">EZS28_015042</name>
</gene>
<feature type="compositionally biased region" description="Polar residues" evidence="1">
    <location>
        <begin position="557"/>
        <end position="595"/>
    </location>
</feature>
<proteinExistence type="predicted"/>
<feature type="region of interest" description="Disordered" evidence="1">
    <location>
        <begin position="696"/>
        <end position="730"/>
    </location>
</feature>
<organism evidence="2 3">
    <name type="scientific">Streblomastix strix</name>
    <dbReference type="NCBI Taxonomy" id="222440"/>
    <lineage>
        <taxon>Eukaryota</taxon>
        <taxon>Metamonada</taxon>
        <taxon>Preaxostyla</taxon>
        <taxon>Oxymonadida</taxon>
        <taxon>Streblomastigidae</taxon>
        <taxon>Streblomastix</taxon>
    </lineage>
</organism>
<feature type="compositionally biased region" description="Polar residues" evidence="1">
    <location>
        <begin position="792"/>
        <end position="801"/>
    </location>
</feature>
<feature type="compositionally biased region" description="Low complexity" evidence="1">
    <location>
        <begin position="116"/>
        <end position="132"/>
    </location>
</feature>
<accession>A0A5J4W4H7</accession>
<protein>
    <submittedName>
        <fullName evidence="2">Uncharacterized protein</fullName>
    </submittedName>
</protein>
<feature type="region of interest" description="Disordered" evidence="1">
    <location>
        <begin position="71"/>
        <end position="97"/>
    </location>
</feature>
<feature type="compositionally biased region" description="Polar residues" evidence="1">
    <location>
        <begin position="668"/>
        <end position="677"/>
    </location>
</feature>